<feature type="binding site" evidence="8">
    <location>
        <position position="160"/>
    </location>
    <ligand>
        <name>GTP</name>
        <dbReference type="ChEBI" id="CHEBI:37565"/>
    </ligand>
</feature>
<feature type="binding site" evidence="8">
    <location>
        <begin position="42"/>
        <end position="46"/>
    </location>
    <ligand>
        <name>GTP</name>
        <dbReference type="ChEBI" id="CHEBI:37565"/>
    </ligand>
</feature>
<keyword evidence="6 8" id="KW-0717">Septation</keyword>
<dbReference type="InterPro" id="IPR008280">
    <property type="entry name" value="Tub_FtsZ_C"/>
</dbReference>
<organism evidence="14 15">
    <name type="scientific">Prochlorococcus marinus str. MIT 9302</name>
    <dbReference type="NCBI Taxonomy" id="74545"/>
    <lineage>
        <taxon>Bacteria</taxon>
        <taxon>Bacillati</taxon>
        <taxon>Cyanobacteriota</taxon>
        <taxon>Cyanophyceae</taxon>
        <taxon>Synechococcales</taxon>
        <taxon>Prochlorococcaceae</taxon>
        <taxon>Prochlorococcus</taxon>
    </lineage>
</organism>
<dbReference type="SMART" id="SM00865">
    <property type="entry name" value="Tubulin_C"/>
    <property type="match status" value="1"/>
</dbReference>
<dbReference type="SUPFAM" id="SSF55307">
    <property type="entry name" value="Tubulin C-terminal domain-like"/>
    <property type="match status" value="1"/>
</dbReference>
<dbReference type="InterPro" id="IPR024757">
    <property type="entry name" value="FtsZ_C"/>
</dbReference>
<dbReference type="Pfam" id="PF00091">
    <property type="entry name" value="Tubulin"/>
    <property type="match status" value="1"/>
</dbReference>
<dbReference type="GO" id="GO:0000917">
    <property type="term" value="P:division septum assembly"/>
    <property type="evidence" value="ECO:0007669"/>
    <property type="project" value="UniProtKB-KW"/>
</dbReference>
<dbReference type="FunFam" id="3.40.50.1440:FF:000023">
    <property type="entry name" value="Cell division protein FtsZ"/>
    <property type="match status" value="1"/>
</dbReference>
<evidence type="ECO:0000256" key="3">
    <source>
        <dbReference type="ARBA" id="ARBA00022618"/>
    </source>
</evidence>
<dbReference type="Gene3D" id="3.30.1330.20">
    <property type="entry name" value="Tubulin/FtsZ, C-terminal domain"/>
    <property type="match status" value="1"/>
</dbReference>
<dbReference type="GO" id="GO:0005737">
    <property type="term" value="C:cytoplasm"/>
    <property type="evidence" value="ECO:0007669"/>
    <property type="project" value="UniProtKB-SubCell"/>
</dbReference>
<dbReference type="GO" id="GO:0032153">
    <property type="term" value="C:cell division site"/>
    <property type="evidence" value="ECO:0007669"/>
    <property type="project" value="UniProtKB-UniRule"/>
</dbReference>
<dbReference type="STRING" id="74545.EU96_1631"/>
<evidence type="ECO:0000313" key="14">
    <source>
        <dbReference type="EMBL" id="KGF96991.1"/>
    </source>
</evidence>
<proteinExistence type="inferred from homology"/>
<dbReference type="PANTHER" id="PTHR30314">
    <property type="entry name" value="CELL DIVISION PROTEIN FTSZ-RELATED"/>
    <property type="match status" value="1"/>
</dbReference>
<gene>
    <name evidence="8" type="primary">ftsZ</name>
    <name evidence="14" type="ORF">EU96_1631</name>
</gene>
<dbReference type="eggNOG" id="COG0206">
    <property type="taxonomic scope" value="Bacteria"/>
</dbReference>
<evidence type="ECO:0000256" key="2">
    <source>
        <dbReference type="ARBA" id="ARBA00022490"/>
    </source>
</evidence>
<reference evidence="15" key="1">
    <citation type="journal article" date="2014" name="Sci. Data">
        <title>Genomes of diverse isolates of the marine cyanobacterium Prochlorococcus.</title>
        <authorList>
            <person name="Biller S."/>
            <person name="Berube P."/>
            <person name="Thompson J."/>
            <person name="Kelly L."/>
            <person name="Roggensack S."/>
            <person name="Awad L."/>
            <person name="Roache-Johnson K."/>
            <person name="Ding H."/>
            <person name="Giovannoni S.J."/>
            <person name="Moore L.R."/>
            <person name="Chisholm S.W."/>
        </authorList>
    </citation>
    <scope>NUCLEOTIDE SEQUENCE [LARGE SCALE GENOMIC DNA]</scope>
    <source>
        <strain evidence="15">MIT 9302</strain>
    </source>
</reference>
<dbReference type="EMBL" id="JNAM01000011">
    <property type="protein sequence ID" value="KGF96991.1"/>
    <property type="molecule type" value="Genomic_DNA"/>
</dbReference>
<dbReference type="PANTHER" id="PTHR30314:SF3">
    <property type="entry name" value="MITOCHONDRIAL DIVISION PROTEIN FSZA"/>
    <property type="match status" value="1"/>
</dbReference>
<dbReference type="PRINTS" id="PR00423">
    <property type="entry name" value="CELLDVISFTSZ"/>
</dbReference>
<dbReference type="InterPro" id="IPR003008">
    <property type="entry name" value="Tubulin_FtsZ_GTPase"/>
</dbReference>
<evidence type="ECO:0000313" key="15">
    <source>
        <dbReference type="Proteomes" id="UP000030445"/>
    </source>
</evidence>
<keyword evidence="5 8" id="KW-0342">GTP-binding</keyword>
<evidence type="ECO:0000256" key="7">
    <source>
        <dbReference type="ARBA" id="ARBA00023306"/>
    </source>
</evidence>
<comment type="function">
    <text evidence="8 10">Essential cell division protein that forms a contractile ring structure (Z ring) at the future cell division site. The regulation of the ring assembly controls the timing and the location of cell division. One of the functions of the FtsZ ring is to recruit other cell division proteins to the septum to produce a new cell wall between the dividing cells. Binds GTP and shows GTPase activity.</text>
</comment>
<dbReference type="PROSITE" id="PS01135">
    <property type="entry name" value="FTSZ_2"/>
    <property type="match status" value="1"/>
</dbReference>
<dbReference type="Pfam" id="PF12327">
    <property type="entry name" value="FtsZ_C"/>
    <property type="match status" value="1"/>
</dbReference>
<dbReference type="InterPro" id="IPR018316">
    <property type="entry name" value="Tubulin/FtsZ_2-layer-sand-dom"/>
</dbReference>
<dbReference type="GO" id="GO:0005525">
    <property type="term" value="F:GTP binding"/>
    <property type="evidence" value="ECO:0007669"/>
    <property type="project" value="UniProtKB-UniRule"/>
</dbReference>
<sequence length="383" mass="40572">MHPILVLDPYLEMSFGNNPNFDQSREILPSQNAKIEVIGVGGGGSNAVNRMINSDLEGVSFRVLNTDAQALLQSSAERRVQLGQNLTRGLGAGGNPSIGQKAAEESRDELQQALEGSDLVFIAAGMGGGTGTGAAPVVAEVAKQSGALTVGIVTKPFSFEGKRRMRQAEEGIARLAENVDTLIVIPNDRLKDVIAGAPLQEAFRNADDVLRMGVKGISDIITCPGLVNVDFADVRSVMTEAGTALLGIGIGSGRSRALEAAQAAMNSPLLEAARIDGAKGCVINITGGKDMTLEDMTSASEIIYDVVDQEANIIVGAVVDEAMEGEIQVTVIATGFETNQPLKQQRIKNRLSNQPLYNMSDNKDVGASIPEFLRLRQNKKDID</sequence>
<dbReference type="Gene3D" id="3.40.50.1440">
    <property type="entry name" value="Tubulin/FtsZ, GTPase domain"/>
    <property type="match status" value="1"/>
</dbReference>
<keyword evidence="7 8" id="KW-0131">Cell cycle</keyword>
<evidence type="ECO:0000256" key="1">
    <source>
        <dbReference type="ARBA" id="ARBA00009690"/>
    </source>
</evidence>
<evidence type="ECO:0000256" key="10">
    <source>
        <dbReference type="RuleBase" id="RU000631"/>
    </source>
</evidence>
<dbReference type="GO" id="GO:0051258">
    <property type="term" value="P:protein polymerization"/>
    <property type="evidence" value="ECO:0007669"/>
    <property type="project" value="UniProtKB-UniRule"/>
</dbReference>
<evidence type="ECO:0000256" key="11">
    <source>
        <dbReference type="SAM" id="MobiDB-lite"/>
    </source>
</evidence>
<comment type="similarity">
    <text evidence="1 8 10">Belongs to the FtsZ family.</text>
</comment>
<comment type="subcellular location">
    <subcellularLocation>
        <location evidence="8">Cytoplasm</location>
    </subcellularLocation>
    <text evidence="8">Assembles at midcell at the inner surface of the cytoplasmic membrane.</text>
</comment>
<evidence type="ECO:0000256" key="9">
    <source>
        <dbReference type="NCBIfam" id="TIGR00065"/>
    </source>
</evidence>
<accession>A0A0A2A828</accession>
<dbReference type="InterPro" id="IPR000158">
    <property type="entry name" value="Cell_div_FtsZ"/>
</dbReference>
<dbReference type="CDD" id="cd02201">
    <property type="entry name" value="FtsZ_type1"/>
    <property type="match status" value="1"/>
</dbReference>
<dbReference type="SUPFAM" id="SSF52490">
    <property type="entry name" value="Tubulin nucleotide-binding domain-like"/>
    <property type="match status" value="1"/>
</dbReference>
<dbReference type="InterPro" id="IPR020805">
    <property type="entry name" value="Cell_div_FtsZ_CS"/>
</dbReference>
<dbReference type="HAMAP" id="MF_00909">
    <property type="entry name" value="FtsZ"/>
    <property type="match status" value="1"/>
</dbReference>
<feature type="binding site" evidence="8">
    <location>
        <position position="164"/>
    </location>
    <ligand>
        <name>GTP</name>
        <dbReference type="ChEBI" id="CHEBI:37565"/>
    </ligand>
</feature>
<name>A0A0A2A828_PROMR</name>
<keyword evidence="3 8" id="KW-0132">Cell division</keyword>
<evidence type="ECO:0000256" key="8">
    <source>
        <dbReference type="HAMAP-Rule" id="MF_00909"/>
    </source>
</evidence>
<evidence type="ECO:0000256" key="4">
    <source>
        <dbReference type="ARBA" id="ARBA00022741"/>
    </source>
</evidence>
<feature type="binding site" evidence="8">
    <location>
        <position position="207"/>
    </location>
    <ligand>
        <name>GTP</name>
        <dbReference type="ChEBI" id="CHEBI:37565"/>
    </ligand>
</feature>
<dbReference type="PROSITE" id="PS01134">
    <property type="entry name" value="FTSZ_1"/>
    <property type="match status" value="1"/>
</dbReference>
<dbReference type="InterPro" id="IPR045061">
    <property type="entry name" value="FtsZ/CetZ"/>
</dbReference>
<dbReference type="InterPro" id="IPR036525">
    <property type="entry name" value="Tubulin/FtsZ_GTPase_sf"/>
</dbReference>
<dbReference type="Proteomes" id="UP000030445">
    <property type="component" value="Unassembled WGS sequence"/>
</dbReference>
<comment type="subunit">
    <text evidence="8">Homodimer. Polymerizes to form a dynamic ring structure in a strictly GTP-dependent manner. Interacts directly with several other division proteins.</text>
</comment>
<dbReference type="NCBIfam" id="TIGR00065">
    <property type="entry name" value="ftsZ"/>
    <property type="match status" value="1"/>
</dbReference>
<keyword evidence="4 8" id="KW-0547">Nucleotide-binding</keyword>
<evidence type="ECO:0000256" key="5">
    <source>
        <dbReference type="ARBA" id="ARBA00023134"/>
    </source>
</evidence>
<evidence type="ECO:0000259" key="13">
    <source>
        <dbReference type="SMART" id="SM00865"/>
    </source>
</evidence>
<keyword evidence="2 8" id="KW-0963">Cytoplasm</keyword>
<dbReference type="AlphaFoldDB" id="A0A0A2A828"/>
<evidence type="ECO:0000259" key="12">
    <source>
        <dbReference type="SMART" id="SM00864"/>
    </source>
</evidence>
<feature type="region of interest" description="Disordered" evidence="11">
    <location>
        <begin position="87"/>
        <end position="107"/>
    </location>
</feature>
<feature type="binding site" evidence="8">
    <location>
        <begin position="129"/>
        <end position="131"/>
    </location>
    <ligand>
        <name>GTP</name>
        <dbReference type="ChEBI" id="CHEBI:37565"/>
    </ligand>
</feature>
<comment type="caution">
    <text evidence="14">The sequence shown here is derived from an EMBL/GenBank/DDBJ whole genome shotgun (WGS) entry which is preliminary data.</text>
</comment>
<dbReference type="SMART" id="SM00864">
    <property type="entry name" value="Tubulin"/>
    <property type="match status" value="1"/>
</dbReference>
<dbReference type="GO" id="GO:0003924">
    <property type="term" value="F:GTPase activity"/>
    <property type="evidence" value="ECO:0007669"/>
    <property type="project" value="UniProtKB-UniRule"/>
</dbReference>
<keyword evidence="14" id="KW-0378">Hydrolase</keyword>
<evidence type="ECO:0000256" key="6">
    <source>
        <dbReference type="ARBA" id="ARBA00023210"/>
    </source>
</evidence>
<feature type="domain" description="Tubulin/FtsZ GTPase" evidence="12">
    <location>
        <begin position="34"/>
        <end position="225"/>
    </location>
</feature>
<dbReference type="InterPro" id="IPR037103">
    <property type="entry name" value="Tubulin/FtsZ-like_C"/>
</dbReference>
<dbReference type="GO" id="GO:0043093">
    <property type="term" value="P:FtsZ-dependent cytokinesis"/>
    <property type="evidence" value="ECO:0007669"/>
    <property type="project" value="UniProtKB-UniRule"/>
</dbReference>
<feature type="domain" description="Tubulin/FtsZ 2-layer sandwich" evidence="13">
    <location>
        <begin position="227"/>
        <end position="345"/>
    </location>
</feature>
<protein>
    <recommendedName>
        <fullName evidence="8 9">Cell division protein FtsZ</fullName>
    </recommendedName>
</protein>